<dbReference type="Gene3D" id="3.40.50.2300">
    <property type="match status" value="2"/>
</dbReference>
<name>A0A7T7XJP0_9SPIR</name>
<dbReference type="KEGG" id="bhc:JFL75_11035"/>
<evidence type="ECO:0000259" key="4">
    <source>
        <dbReference type="SMART" id="SM00354"/>
    </source>
</evidence>
<dbReference type="PANTHER" id="PTHR30146:SF109">
    <property type="entry name" value="HTH-TYPE TRANSCRIPTIONAL REGULATOR GALS"/>
    <property type="match status" value="1"/>
</dbReference>
<dbReference type="GO" id="GO:0000976">
    <property type="term" value="F:transcription cis-regulatory region binding"/>
    <property type="evidence" value="ECO:0007669"/>
    <property type="project" value="TreeGrafter"/>
</dbReference>
<dbReference type="SMART" id="SM00354">
    <property type="entry name" value="HTH_LACI"/>
    <property type="match status" value="1"/>
</dbReference>
<dbReference type="RefSeq" id="WP_215624798.1">
    <property type="nucleotide sequence ID" value="NZ_CP067089.2"/>
</dbReference>
<dbReference type="CDD" id="cd06267">
    <property type="entry name" value="PBP1_LacI_sugar_binding-like"/>
    <property type="match status" value="1"/>
</dbReference>
<dbReference type="InterPro" id="IPR028082">
    <property type="entry name" value="Peripla_BP_I"/>
</dbReference>
<proteinExistence type="predicted"/>
<reference evidence="5" key="1">
    <citation type="submission" date="2021-01" db="EMBL/GenBank/DDBJ databases">
        <title>Description of Breznakiella homolactica.</title>
        <authorList>
            <person name="Song Y."/>
            <person name="Brune A."/>
        </authorList>
    </citation>
    <scope>NUCLEOTIDE SEQUENCE</scope>
    <source>
        <strain evidence="5">RmG30</strain>
    </source>
</reference>
<keyword evidence="1" id="KW-0805">Transcription regulation</keyword>
<dbReference type="Gene3D" id="1.10.260.40">
    <property type="entry name" value="lambda repressor-like DNA-binding domains"/>
    <property type="match status" value="1"/>
</dbReference>
<evidence type="ECO:0000313" key="5">
    <source>
        <dbReference type="EMBL" id="QQO07493.1"/>
    </source>
</evidence>
<keyword evidence="3" id="KW-0804">Transcription</keyword>
<evidence type="ECO:0000256" key="3">
    <source>
        <dbReference type="ARBA" id="ARBA00023163"/>
    </source>
</evidence>
<feature type="domain" description="HTH lacI-type" evidence="4">
    <location>
        <begin position="3"/>
        <end position="75"/>
    </location>
</feature>
<keyword evidence="2 5" id="KW-0238">DNA-binding</keyword>
<dbReference type="Pfam" id="PF13377">
    <property type="entry name" value="Peripla_BP_3"/>
    <property type="match status" value="1"/>
</dbReference>
<dbReference type="Proteomes" id="UP000595917">
    <property type="component" value="Chromosome"/>
</dbReference>
<dbReference type="EMBL" id="CP067089">
    <property type="protein sequence ID" value="QQO07493.1"/>
    <property type="molecule type" value="Genomic_DNA"/>
</dbReference>
<dbReference type="InterPro" id="IPR010982">
    <property type="entry name" value="Lambda_DNA-bd_dom_sf"/>
</dbReference>
<dbReference type="SUPFAM" id="SSF53822">
    <property type="entry name" value="Periplasmic binding protein-like I"/>
    <property type="match status" value="1"/>
</dbReference>
<dbReference type="InterPro" id="IPR000843">
    <property type="entry name" value="HTH_LacI"/>
</dbReference>
<evidence type="ECO:0000256" key="1">
    <source>
        <dbReference type="ARBA" id="ARBA00023015"/>
    </source>
</evidence>
<sequence>MGYVTTKALAEYVGVSKMTISLYLRDPSTKRISRAVKDKIDTAMKDLDYTPSLKTQFSQGGRTNIIAVLMPFDNPIFKYEQVNEILSGFQSTLFQKSYSLIFLKVGTENGIPVIDKQMILQCMSFDGVVFFGTRYTRYEKMDDLFNKLKNYKIPFVVVNMPEIPLNVNQVVFRNDDSCAPIEYLFSLGHRKIVFMGGPADSYQTTQALDEYKDVHKRWKCKIDRNYILNGGFENSGAYEALERFIKKGLEFSAIYSLSMQMTAGCYKKLKEHSLRIPQDVSVLGYGDPYFSELLEPALSVVHLPLEDVGKRAALLLIDCIGNSQNGVREKIYLQNSMVIRRSTAVVKKRKTP</sequence>
<dbReference type="AlphaFoldDB" id="A0A7T7XJP0"/>
<dbReference type="Pfam" id="PF00356">
    <property type="entry name" value="LacI"/>
    <property type="match status" value="1"/>
</dbReference>
<protein>
    <submittedName>
        <fullName evidence="5">LacI family DNA-binding transcriptional regulator</fullName>
    </submittedName>
</protein>
<evidence type="ECO:0000256" key="2">
    <source>
        <dbReference type="ARBA" id="ARBA00023125"/>
    </source>
</evidence>
<organism evidence="5 6">
    <name type="scientific">Breznakiella homolactica</name>
    <dbReference type="NCBI Taxonomy" id="2798577"/>
    <lineage>
        <taxon>Bacteria</taxon>
        <taxon>Pseudomonadati</taxon>
        <taxon>Spirochaetota</taxon>
        <taxon>Spirochaetia</taxon>
        <taxon>Spirochaetales</taxon>
        <taxon>Breznakiellaceae</taxon>
        <taxon>Breznakiella</taxon>
    </lineage>
</organism>
<dbReference type="GO" id="GO:0003700">
    <property type="term" value="F:DNA-binding transcription factor activity"/>
    <property type="evidence" value="ECO:0007669"/>
    <property type="project" value="TreeGrafter"/>
</dbReference>
<dbReference type="PANTHER" id="PTHR30146">
    <property type="entry name" value="LACI-RELATED TRANSCRIPTIONAL REPRESSOR"/>
    <property type="match status" value="1"/>
</dbReference>
<gene>
    <name evidence="5" type="ORF">JFL75_11035</name>
</gene>
<keyword evidence="6" id="KW-1185">Reference proteome</keyword>
<dbReference type="SUPFAM" id="SSF47413">
    <property type="entry name" value="lambda repressor-like DNA-binding domains"/>
    <property type="match status" value="1"/>
</dbReference>
<dbReference type="InterPro" id="IPR046335">
    <property type="entry name" value="LacI/GalR-like_sensor"/>
</dbReference>
<evidence type="ECO:0000313" key="6">
    <source>
        <dbReference type="Proteomes" id="UP000595917"/>
    </source>
</evidence>
<accession>A0A7T7XJP0</accession>